<feature type="site" description="Histone H3K4me3 binding" evidence="7">
    <location>
        <position position="42"/>
    </location>
</feature>
<feature type="site" description="Histone H3K4me3 binding" evidence="7">
    <location>
        <position position="57"/>
    </location>
</feature>
<dbReference type="GO" id="GO:0000785">
    <property type="term" value="C:chromatin"/>
    <property type="evidence" value="ECO:0007669"/>
    <property type="project" value="UniProtKB-ARBA"/>
</dbReference>
<gene>
    <name evidence="12" type="ORF">FISHEDRAFT_48556</name>
</gene>
<dbReference type="OrthoDB" id="5411773at2759"/>
<dbReference type="InterPro" id="IPR001965">
    <property type="entry name" value="Znf_PHD"/>
</dbReference>
<feature type="region of interest" description="Disordered" evidence="10">
    <location>
        <begin position="1"/>
        <end position="36"/>
    </location>
</feature>
<dbReference type="InterPro" id="IPR013083">
    <property type="entry name" value="Znf_RING/FYVE/PHD"/>
</dbReference>
<evidence type="ECO:0000256" key="8">
    <source>
        <dbReference type="PIRSR" id="PIRSR628651-51"/>
    </source>
</evidence>
<dbReference type="AlphaFoldDB" id="A0A0D7A6J4"/>
<protein>
    <recommendedName>
        <fullName evidence="11">PHD-type domain-containing protein</fullName>
    </recommendedName>
</protein>
<dbReference type="Gene3D" id="3.30.40.10">
    <property type="entry name" value="Zinc/RING finger domain, C3HC4 (zinc finger)"/>
    <property type="match status" value="1"/>
</dbReference>
<evidence type="ECO:0000313" key="13">
    <source>
        <dbReference type="Proteomes" id="UP000054144"/>
    </source>
</evidence>
<feature type="binding site" evidence="8">
    <location>
        <position position="56"/>
    </location>
    <ligand>
        <name>Zn(2+)</name>
        <dbReference type="ChEBI" id="CHEBI:29105"/>
        <label>2</label>
    </ligand>
</feature>
<feature type="compositionally biased region" description="Polar residues" evidence="10">
    <location>
        <begin position="1"/>
        <end position="16"/>
    </location>
</feature>
<feature type="binding site" evidence="8">
    <location>
        <position position="86"/>
    </location>
    <ligand>
        <name>Zn(2+)</name>
        <dbReference type="ChEBI" id="CHEBI:29105"/>
        <label>2</label>
    </ligand>
</feature>
<evidence type="ECO:0000256" key="9">
    <source>
        <dbReference type="PROSITE-ProRule" id="PRU00146"/>
    </source>
</evidence>
<feature type="binding site" evidence="8">
    <location>
        <position position="83"/>
    </location>
    <ligand>
        <name>Zn(2+)</name>
        <dbReference type="ChEBI" id="CHEBI:29105"/>
        <label>2</label>
    </ligand>
</feature>
<dbReference type="SUPFAM" id="SSF57903">
    <property type="entry name" value="FYVE/PHD zinc finger"/>
    <property type="match status" value="1"/>
</dbReference>
<evidence type="ECO:0000259" key="11">
    <source>
        <dbReference type="PROSITE" id="PS50016"/>
    </source>
</evidence>
<evidence type="ECO:0000256" key="4">
    <source>
        <dbReference type="ARBA" id="ARBA00022771"/>
    </source>
</evidence>
<comment type="similarity">
    <text evidence="2">Belongs to the ING family.</text>
</comment>
<evidence type="ECO:0000256" key="3">
    <source>
        <dbReference type="ARBA" id="ARBA00022723"/>
    </source>
</evidence>
<comment type="subcellular location">
    <subcellularLocation>
        <location evidence="1">Nucleus</location>
    </subcellularLocation>
</comment>
<keyword evidence="5 8" id="KW-0862">Zinc</keyword>
<evidence type="ECO:0000256" key="2">
    <source>
        <dbReference type="ARBA" id="ARBA00010210"/>
    </source>
</evidence>
<keyword evidence="4 9" id="KW-0863">Zinc-finger</keyword>
<dbReference type="CDD" id="cd15505">
    <property type="entry name" value="PHD_ING"/>
    <property type="match status" value="1"/>
</dbReference>
<organism evidence="12 13">
    <name type="scientific">Fistulina hepatica ATCC 64428</name>
    <dbReference type="NCBI Taxonomy" id="1128425"/>
    <lineage>
        <taxon>Eukaryota</taxon>
        <taxon>Fungi</taxon>
        <taxon>Dikarya</taxon>
        <taxon>Basidiomycota</taxon>
        <taxon>Agaricomycotina</taxon>
        <taxon>Agaricomycetes</taxon>
        <taxon>Agaricomycetidae</taxon>
        <taxon>Agaricales</taxon>
        <taxon>Fistulinaceae</taxon>
        <taxon>Fistulina</taxon>
    </lineage>
</organism>
<feature type="non-terminal residue" evidence="12">
    <location>
        <position position="1"/>
    </location>
</feature>
<reference evidence="12 13" key="1">
    <citation type="journal article" date="2015" name="Fungal Genet. Biol.">
        <title>Evolution of novel wood decay mechanisms in Agaricales revealed by the genome sequences of Fistulina hepatica and Cylindrobasidium torrendii.</title>
        <authorList>
            <person name="Floudas D."/>
            <person name="Held B.W."/>
            <person name="Riley R."/>
            <person name="Nagy L.G."/>
            <person name="Koehler G."/>
            <person name="Ransdell A.S."/>
            <person name="Younus H."/>
            <person name="Chow J."/>
            <person name="Chiniquy J."/>
            <person name="Lipzen A."/>
            <person name="Tritt A."/>
            <person name="Sun H."/>
            <person name="Haridas S."/>
            <person name="LaButti K."/>
            <person name="Ohm R.A."/>
            <person name="Kues U."/>
            <person name="Blanchette R.A."/>
            <person name="Grigoriev I.V."/>
            <person name="Minto R.E."/>
            <person name="Hibbett D.S."/>
        </authorList>
    </citation>
    <scope>NUCLEOTIDE SEQUENCE [LARGE SCALE GENOMIC DNA]</scope>
    <source>
        <strain evidence="12 13">ATCC 64428</strain>
    </source>
</reference>
<evidence type="ECO:0000256" key="7">
    <source>
        <dbReference type="PIRSR" id="PIRSR628651-50"/>
    </source>
</evidence>
<dbReference type="Proteomes" id="UP000054144">
    <property type="component" value="Unassembled WGS sequence"/>
</dbReference>
<dbReference type="InterPro" id="IPR019787">
    <property type="entry name" value="Znf_PHD-finger"/>
</dbReference>
<feature type="compositionally biased region" description="Acidic residues" evidence="10">
    <location>
        <begin position="20"/>
        <end position="36"/>
    </location>
</feature>
<name>A0A0D7A6J4_9AGAR</name>
<feature type="binding site" evidence="8">
    <location>
        <position position="45"/>
    </location>
    <ligand>
        <name>Zn(2+)</name>
        <dbReference type="ChEBI" id="CHEBI:29105"/>
        <label>1</label>
    </ligand>
</feature>
<sequence>PAPPSSASYRKSQLSQEIAQETEEAEAEGEVDEEYEEDPTLYCFCQKKSYGNMIGCDNTACPYQWFHVGCVGVKLPMPDKWYCPECTPRMLAGRRGRKKAT</sequence>
<evidence type="ECO:0000256" key="6">
    <source>
        <dbReference type="ARBA" id="ARBA00023242"/>
    </source>
</evidence>
<accession>A0A0D7A6J4</accession>
<dbReference type="InterPro" id="IPR028651">
    <property type="entry name" value="ING_fam"/>
</dbReference>
<keyword evidence="3 8" id="KW-0479">Metal-binding</keyword>
<proteinExistence type="inferred from homology"/>
<keyword evidence="6" id="KW-0539">Nucleus</keyword>
<evidence type="ECO:0000256" key="1">
    <source>
        <dbReference type="ARBA" id="ARBA00004123"/>
    </source>
</evidence>
<feature type="domain" description="PHD-type" evidence="11">
    <location>
        <begin position="40"/>
        <end position="89"/>
    </location>
</feature>
<dbReference type="PROSITE" id="PS01359">
    <property type="entry name" value="ZF_PHD_1"/>
    <property type="match status" value="1"/>
</dbReference>
<feature type="binding site" evidence="8">
    <location>
        <position position="43"/>
    </location>
    <ligand>
        <name>Zn(2+)</name>
        <dbReference type="ChEBI" id="CHEBI:29105"/>
        <label>1</label>
    </ligand>
</feature>
<feature type="site" description="Histone H3K4me3 binding" evidence="7">
    <location>
        <position position="53"/>
    </location>
</feature>
<evidence type="ECO:0000256" key="10">
    <source>
        <dbReference type="SAM" id="MobiDB-lite"/>
    </source>
</evidence>
<feature type="binding site" evidence="8">
    <location>
        <position position="67"/>
    </location>
    <ligand>
        <name>Zn(2+)</name>
        <dbReference type="ChEBI" id="CHEBI:29105"/>
        <label>1</label>
    </ligand>
</feature>
<dbReference type="PROSITE" id="PS50016">
    <property type="entry name" value="ZF_PHD_2"/>
    <property type="match status" value="1"/>
</dbReference>
<evidence type="ECO:0000313" key="12">
    <source>
        <dbReference type="EMBL" id="KIY45999.1"/>
    </source>
</evidence>
<dbReference type="GO" id="GO:0008270">
    <property type="term" value="F:zinc ion binding"/>
    <property type="evidence" value="ECO:0007669"/>
    <property type="project" value="UniProtKB-KW"/>
</dbReference>
<dbReference type="PANTHER" id="PTHR10333">
    <property type="entry name" value="INHIBITOR OF GROWTH PROTEIN"/>
    <property type="match status" value="1"/>
</dbReference>
<feature type="binding site" evidence="8">
    <location>
        <position position="61"/>
    </location>
    <ligand>
        <name>Zn(2+)</name>
        <dbReference type="ChEBI" id="CHEBI:29105"/>
        <label>2</label>
    </ligand>
</feature>
<dbReference type="EMBL" id="KN882045">
    <property type="protein sequence ID" value="KIY45999.1"/>
    <property type="molecule type" value="Genomic_DNA"/>
</dbReference>
<dbReference type="InterPro" id="IPR011011">
    <property type="entry name" value="Znf_FYVE_PHD"/>
</dbReference>
<dbReference type="InterPro" id="IPR019786">
    <property type="entry name" value="Zinc_finger_PHD-type_CS"/>
</dbReference>
<keyword evidence="13" id="KW-1185">Reference proteome</keyword>
<feature type="site" description="Histone H3K4me3 binding" evidence="7">
    <location>
        <position position="65"/>
    </location>
</feature>
<dbReference type="SMART" id="SM00249">
    <property type="entry name" value="PHD"/>
    <property type="match status" value="1"/>
</dbReference>
<evidence type="ECO:0000256" key="5">
    <source>
        <dbReference type="ARBA" id="ARBA00022833"/>
    </source>
</evidence>
<feature type="binding site" evidence="8">
    <location>
        <position position="70"/>
    </location>
    <ligand>
        <name>Zn(2+)</name>
        <dbReference type="ChEBI" id="CHEBI:29105"/>
        <label>1</label>
    </ligand>
</feature>
<dbReference type="Pfam" id="PF00628">
    <property type="entry name" value="PHD"/>
    <property type="match status" value="1"/>
</dbReference>
<dbReference type="GO" id="GO:0005634">
    <property type="term" value="C:nucleus"/>
    <property type="evidence" value="ECO:0007669"/>
    <property type="project" value="UniProtKB-SubCell"/>
</dbReference>